<keyword evidence="2" id="KW-0472">Membrane</keyword>
<evidence type="ECO:0000313" key="3">
    <source>
        <dbReference type="EMBL" id="TCO19092.1"/>
    </source>
</evidence>
<feature type="compositionally biased region" description="Low complexity" evidence="1">
    <location>
        <begin position="154"/>
        <end position="171"/>
    </location>
</feature>
<dbReference type="OrthoDB" id="3805742at2"/>
<dbReference type="AlphaFoldDB" id="A0A4R2H2J8"/>
<evidence type="ECO:0000256" key="1">
    <source>
        <dbReference type="SAM" id="MobiDB-lite"/>
    </source>
</evidence>
<organism evidence="3 4">
    <name type="scientific">Kribbella steppae</name>
    <dbReference type="NCBI Taxonomy" id="2512223"/>
    <lineage>
        <taxon>Bacteria</taxon>
        <taxon>Bacillati</taxon>
        <taxon>Actinomycetota</taxon>
        <taxon>Actinomycetes</taxon>
        <taxon>Propionibacteriales</taxon>
        <taxon>Kribbellaceae</taxon>
        <taxon>Kribbella</taxon>
    </lineage>
</organism>
<feature type="transmembrane region" description="Helical" evidence="2">
    <location>
        <begin position="186"/>
        <end position="206"/>
    </location>
</feature>
<dbReference type="EMBL" id="SLWN01000014">
    <property type="protein sequence ID" value="TCO19092.1"/>
    <property type="molecule type" value="Genomic_DNA"/>
</dbReference>
<feature type="region of interest" description="Disordered" evidence="1">
    <location>
        <begin position="124"/>
        <end position="172"/>
    </location>
</feature>
<evidence type="ECO:0000256" key="2">
    <source>
        <dbReference type="SAM" id="Phobius"/>
    </source>
</evidence>
<accession>A0A4R2H2J8</accession>
<dbReference type="RefSeq" id="WP_132213356.1">
    <property type="nucleotide sequence ID" value="NZ_SLWN01000014.1"/>
</dbReference>
<proteinExistence type="predicted"/>
<protein>
    <submittedName>
        <fullName evidence="3">Uncharacterized protein</fullName>
    </submittedName>
</protein>
<reference evidence="3 4" key="1">
    <citation type="journal article" date="2015" name="Stand. Genomic Sci.">
        <title>Genomic Encyclopedia of Bacterial and Archaeal Type Strains, Phase III: the genomes of soil and plant-associated and newly described type strains.</title>
        <authorList>
            <person name="Whitman W.B."/>
            <person name="Woyke T."/>
            <person name="Klenk H.P."/>
            <person name="Zhou Y."/>
            <person name="Lilburn T.G."/>
            <person name="Beck B.J."/>
            <person name="De Vos P."/>
            <person name="Vandamme P."/>
            <person name="Eisen J.A."/>
            <person name="Garrity G."/>
            <person name="Hugenholtz P."/>
            <person name="Kyrpides N.C."/>
        </authorList>
    </citation>
    <scope>NUCLEOTIDE SEQUENCE [LARGE SCALE GENOMIC DNA]</scope>
    <source>
        <strain evidence="3 4">VKM Ac-2572</strain>
    </source>
</reference>
<keyword evidence="2" id="KW-1133">Transmembrane helix</keyword>
<gene>
    <name evidence="3" type="ORF">EV652_11470</name>
</gene>
<comment type="caution">
    <text evidence="3">The sequence shown here is derived from an EMBL/GenBank/DDBJ whole genome shotgun (WGS) entry which is preliminary data.</text>
</comment>
<keyword evidence="2" id="KW-0812">Transmembrane</keyword>
<dbReference type="Proteomes" id="UP000294508">
    <property type="component" value="Unassembled WGS sequence"/>
</dbReference>
<name>A0A4R2H2J8_9ACTN</name>
<evidence type="ECO:0000313" key="4">
    <source>
        <dbReference type="Proteomes" id="UP000294508"/>
    </source>
</evidence>
<sequence>MNSTPQIPGYQFDRQLLTHPLAELWRGHSFTGMEVVALVLSDAGSRDAVVRDRLVKAGRGAALQPGQEETPLWAANFSSDRPYAITQLVPGQSGAERLIDPLDGIIGNDAEALQAVRSQLSQYGAVPPTGDTQFPSYADQPQVDPNQPEPQADPSRPQPQSTAAQPQQPQSKVEIARQYRHKIGGWIYLVSVLGVLITFSITYSIGSAIGSAVKDEPVEAVPAAVTPSPLPSPALLPGVERITTAQYKEPAGSPGVVGAAYAAGADVQPILNAGLPFPFGWPRPPEVSSLGESSSAIYRRVVTRTDPGQPKGTLEAGIALHPCQDLADCLADRDAFDKAWSTAFKAPAPTTAKDAQTWIAEQKTEQKAQSYTLTMSHAFQSAGRWWLVGVAGTGATGEEEEVQRVVNDIWRQTS</sequence>
<keyword evidence="4" id="KW-1185">Reference proteome</keyword>